<dbReference type="GO" id="GO:0005783">
    <property type="term" value="C:endoplasmic reticulum"/>
    <property type="evidence" value="ECO:0007669"/>
    <property type="project" value="UniProtKB-ARBA"/>
</dbReference>
<dbReference type="InterPro" id="IPR052273">
    <property type="entry name" value="PPIase_FKBP"/>
</dbReference>
<dbReference type="Gene3D" id="1.10.238.10">
    <property type="entry name" value="EF-hand"/>
    <property type="match status" value="1"/>
</dbReference>
<evidence type="ECO:0000256" key="5">
    <source>
        <dbReference type="ARBA" id="ARBA00022824"/>
    </source>
</evidence>
<dbReference type="PROSITE" id="PS00018">
    <property type="entry name" value="EF_HAND_1"/>
    <property type="match status" value="2"/>
</dbReference>
<evidence type="ECO:0000259" key="12">
    <source>
        <dbReference type="PROSITE" id="PS50222"/>
    </source>
</evidence>
<evidence type="ECO:0000256" key="6">
    <source>
        <dbReference type="ARBA" id="ARBA00022837"/>
    </source>
</evidence>
<keyword evidence="4" id="KW-0677">Repeat</keyword>
<dbReference type="InterPro" id="IPR011992">
    <property type="entry name" value="EF-hand-dom_pair"/>
</dbReference>
<dbReference type="STRING" id="45351.A7SPD7"/>
<evidence type="ECO:0000256" key="10">
    <source>
        <dbReference type="PROSITE-ProRule" id="PRU00277"/>
    </source>
</evidence>
<evidence type="ECO:0000256" key="4">
    <source>
        <dbReference type="ARBA" id="ARBA00022737"/>
    </source>
</evidence>
<keyword evidence="14" id="KW-1185">Reference proteome</keyword>
<dbReference type="Pfam" id="PF13499">
    <property type="entry name" value="EF-hand_7"/>
    <property type="match status" value="1"/>
</dbReference>
<keyword evidence="9 10" id="KW-0413">Isomerase</keyword>
<evidence type="ECO:0000313" key="14">
    <source>
        <dbReference type="Proteomes" id="UP000001593"/>
    </source>
</evidence>
<dbReference type="AlphaFoldDB" id="A7SPD7"/>
<dbReference type="InterPro" id="IPR018247">
    <property type="entry name" value="EF_Hand_1_Ca_BS"/>
</dbReference>
<dbReference type="InParanoid" id="A7SPD7"/>
<dbReference type="PROSITE" id="PS50059">
    <property type="entry name" value="FKBP_PPIASE"/>
    <property type="match status" value="1"/>
</dbReference>
<comment type="catalytic activity">
    <reaction evidence="1 10">
        <text>[protein]-peptidylproline (omega=180) = [protein]-peptidylproline (omega=0)</text>
        <dbReference type="Rhea" id="RHEA:16237"/>
        <dbReference type="Rhea" id="RHEA-COMP:10747"/>
        <dbReference type="Rhea" id="RHEA-COMP:10748"/>
        <dbReference type="ChEBI" id="CHEBI:83833"/>
        <dbReference type="ChEBI" id="CHEBI:83834"/>
        <dbReference type="EC" id="5.2.1.8"/>
    </reaction>
</comment>
<dbReference type="SUPFAM" id="SSF54534">
    <property type="entry name" value="FKBP-like"/>
    <property type="match status" value="1"/>
</dbReference>
<evidence type="ECO:0000259" key="11">
    <source>
        <dbReference type="PROSITE" id="PS50059"/>
    </source>
</evidence>
<evidence type="ECO:0000256" key="3">
    <source>
        <dbReference type="ARBA" id="ARBA00022729"/>
    </source>
</evidence>
<dbReference type="InterPro" id="IPR046357">
    <property type="entry name" value="PPIase_dom_sf"/>
</dbReference>
<keyword evidence="3" id="KW-0732">Signal</keyword>
<reference evidence="13 14" key="1">
    <citation type="journal article" date="2007" name="Science">
        <title>Sea anemone genome reveals ancestral eumetazoan gene repertoire and genomic organization.</title>
        <authorList>
            <person name="Putnam N.H."/>
            <person name="Srivastava M."/>
            <person name="Hellsten U."/>
            <person name="Dirks B."/>
            <person name="Chapman J."/>
            <person name="Salamov A."/>
            <person name="Terry A."/>
            <person name="Shapiro H."/>
            <person name="Lindquist E."/>
            <person name="Kapitonov V.V."/>
            <person name="Jurka J."/>
            <person name="Genikhovich G."/>
            <person name="Grigoriev I.V."/>
            <person name="Lucas S.M."/>
            <person name="Steele R.E."/>
            <person name="Finnerty J.R."/>
            <person name="Technau U."/>
            <person name="Martindale M.Q."/>
            <person name="Rokhsar D.S."/>
        </authorList>
    </citation>
    <scope>NUCLEOTIDE SEQUENCE [LARGE SCALE GENOMIC DNA]</scope>
    <source>
        <strain evidence="14">CH2 X CH6</strain>
    </source>
</reference>
<feature type="non-terminal residue" evidence="13">
    <location>
        <position position="1"/>
    </location>
</feature>
<dbReference type="GO" id="GO:0005509">
    <property type="term" value="F:calcium ion binding"/>
    <property type="evidence" value="ECO:0007669"/>
    <property type="project" value="InterPro"/>
</dbReference>
<dbReference type="PANTHER" id="PTHR46222:SF3">
    <property type="entry name" value="PEPTIDYLPROLYL ISOMERASE"/>
    <property type="match status" value="1"/>
</dbReference>
<evidence type="ECO:0000256" key="8">
    <source>
        <dbReference type="ARBA" id="ARBA00023180"/>
    </source>
</evidence>
<dbReference type="Gene3D" id="3.10.50.40">
    <property type="match status" value="1"/>
</dbReference>
<dbReference type="EMBL" id="DS469732">
    <property type="protein sequence ID" value="EDO34418.1"/>
    <property type="molecule type" value="Genomic_DNA"/>
</dbReference>
<accession>A7SPD7</accession>
<evidence type="ECO:0000256" key="2">
    <source>
        <dbReference type="ARBA" id="ARBA00013194"/>
    </source>
</evidence>
<dbReference type="Pfam" id="PF00254">
    <property type="entry name" value="FKBP_C"/>
    <property type="match status" value="1"/>
</dbReference>
<dbReference type="PhylomeDB" id="A7SPD7"/>
<protein>
    <recommendedName>
        <fullName evidence="2 10">peptidylprolyl isomerase</fullName>
        <ecNumber evidence="2 10">5.2.1.8</ecNumber>
    </recommendedName>
</protein>
<proteinExistence type="predicted"/>
<keyword evidence="7 10" id="KW-0697">Rotamase</keyword>
<keyword evidence="6" id="KW-0106">Calcium</keyword>
<dbReference type="InterPro" id="IPR002048">
    <property type="entry name" value="EF_hand_dom"/>
</dbReference>
<dbReference type="OMA" id="FFYVWGI"/>
<gene>
    <name evidence="13" type="ORF">NEMVEDRAFT_v1g125997</name>
</gene>
<dbReference type="PANTHER" id="PTHR46222">
    <property type="entry name" value="PEPTIDYL-PROLYL CIS-TRANS ISOMERASE FKBP7/14"/>
    <property type="match status" value="1"/>
</dbReference>
<dbReference type="GO" id="GO:0003755">
    <property type="term" value="F:peptidyl-prolyl cis-trans isomerase activity"/>
    <property type="evidence" value="ECO:0007669"/>
    <property type="project" value="UniProtKB-KW"/>
</dbReference>
<dbReference type="PROSITE" id="PS50222">
    <property type="entry name" value="EF_HAND_2"/>
    <property type="match status" value="1"/>
</dbReference>
<dbReference type="SUPFAM" id="SSF47473">
    <property type="entry name" value="EF-hand"/>
    <property type="match status" value="1"/>
</dbReference>
<dbReference type="FunFam" id="3.10.50.40:FF:000006">
    <property type="entry name" value="Peptidyl-prolyl cis-trans isomerase"/>
    <property type="match status" value="1"/>
</dbReference>
<evidence type="ECO:0000256" key="1">
    <source>
        <dbReference type="ARBA" id="ARBA00000971"/>
    </source>
</evidence>
<dbReference type="Proteomes" id="UP000001593">
    <property type="component" value="Unassembled WGS sequence"/>
</dbReference>
<feature type="domain" description="PPIase FKBP-type" evidence="11">
    <location>
        <begin position="21"/>
        <end position="111"/>
    </location>
</feature>
<name>A7SPD7_NEMVE</name>
<evidence type="ECO:0000256" key="9">
    <source>
        <dbReference type="ARBA" id="ARBA00023235"/>
    </source>
</evidence>
<evidence type="ECO:0000256" key="7">
    <source>
        <dbReference type="ARBA" id="ARBA00023110"/>
    </source>
</evidence>
<dbReference type="InterPro" id="IPR001179">
    <property type="entry name" value="PPIase_FKBP_dom"/>
</dbReference>
<organism evidence="13 14">
    <name type="scientific">Nematostella vectensis</name>
    <name type="common">Starlet sea anemone</name>
    <dbReference type="NCBI Taxonomy" id="45351"/>
    <lineage>
        <taxon>Eukaryota</taxon>
        <taxon>Metazoa</taxon>
        <taxon>Cnidaria</taxon>
        <taxon>Anthozoa</taxon>
        <taxon>Hexacorallia</taxon>
        <taxon>Actiniaria</taxon>
        <taxon>Edwardsiidae</taxon>
        <taxon>Nematostella</taxon>
    </lineage>
</organism>
<keyword evidence="5" id="KW-0256">Endoplasmic reticulum</keyword>
<feature type="domain" description="EF-hand" evidence="12">
    <location>
        <begin position="118"/>
        <end position="146"/>
    </location>
</feature>
<dbReference type="HOGENOM" id="CLU_013615_5_0_1"/>
<evidence type="ECO:0000313" key="13">
    <source>
        <dbReference type="EMBL" id="EDO34418.1"/>
    </source>
</evidence>
<dbReference type="eggNOG" id="KOG0549">
    <property type="taxonomic scope" value="Eukaryota"/>
</dbReference>
<dbReference type="EC" id="5.2.1.8" evidence="2 10"/>
<keyword evidence="8" id="KW-0325">Glycoprotein</keyword>
<sequence length="198" mass="22448">AKIEVEETFVPSDCENKTKVGDHVVVHYTGWMQDGSLFDTTRDHRKGYQPFEFTIGGGTVIKGFEQGVTGMCVGQKRKIVIPPALAYGKKGSGDVPANTTLTYNLELFDVRKPPPHSDMFSHMDENGDRKLSREEVSAYMRKQAEAQFAPTYDQVCACHHHERMVDNVFEYEDHDEDGHISHEEFSGPKIQGMHHDEF</sequence>